<accession>A0A837CLX2</accession>
<evidence type="ECO:0000256" key="10">
    <source>
        <dbReference type="ARBA" id="ARBA00023136"/>
    </source>
</evidence>
<sequence>MLTKFAAKNTDRTRRAALELAIQLPEDVAEARAVLVQTGDLLEGFLIRVPRDIWNRPAGAADNRGALIAHECALCWTMISALALAPVAASLAYVLECEAVSGFVLFIGVAAAALVFGQIYGVIFSALAVVAHNLLSVPPVYEFSVPTRGEVVRAVGFVVLAIALPMIANAAQRLRGLALSGAEPLFAAAPRSPSLDRAEAPSLSPDK</sequence>
<evidence type="ECO:0000256" key="1">
    <source>
        <dbReference type="ARBA" id="ARBA00004141"/>
    </source>
</evidence>
<dbReference type="GO" id="GO:0016301">
    <property type="term" value="F:kinase activity"/>
    <property type="evidence" value="ECO:0007669"/>
    <property type="project" value="UniProtKB-KW"/>
</dbReference>
<dbReference type="Pfam" id="PF13493">
    <property type="entry name" value="DUF4118"/>
    <property type="match status" value="1"/>
</dbReference>
<protein>
    <recommendedName>
        <fullName evidence="12">Sensor protein KdpD transmembrane domain-containing protein</fullName>
    </recommendedName>
</protein>
<dbReference type="Proteomes" id="UP000024900">
    <property type="component" value="Unassembled WGS sequence"/>
</dbReference>
<keyword evidence="3" id="KW-0808">Transferase</keyword>
<keyword evidence="5" id="KW-0547">Nucleotide-binding</keyword>
<keyword evidence="10 11" id="KW-0472">Membrane</keyword>
<keyword evidence="4 11" id="KW-0812">Transmembrane</keyword>
<evidence type="ECO:0000313" key="14">
    <source>
        <dbReference type="Proteomes" id="UP000024900"/>
    </source>
</evidence>
<feature type="transmembrane region" description="Helical" evidence="11">
    <location>
        <begin position="151"/>
        <end position="171"/>
    </location>
</feature>
<dbReference type="InterPro" id="IPR038318">
    <property type="entry name" value="KdpD_sf"/>
</dbReference>
<name>A0A837CLX2_9BRAD</name>
<gene>
    <name evidence="13" type="ORF">BJA5080_04247</name>
</gene>
<dbReference type="GO" id="GO:0005524">
    <property type="term" value="F:ATP binding"/>
    <property type="evidence" value="ECO:0007669"/>
    <property type="project" value="UniProtKB-KW"/>
</dbReference>
<evidence type="ECO:0000256" key="5">
    <source>
        <dbReference type="ARBA" id="ARBA00022741"/>
    </source>
</evidence>
<comment type="caution">
    <text evidence="13">The sequence shown here is derived from an EMBL/GenBank/DDBJ whole genome shotgun (WGS) entry which is preliminary data.</text>
</comment>
<evidence type="ECO:0000256" key="6">
    <source>
        <dbReference type="ARBA" id="ARBA00022777"/>
    </source>
</evidence>
<evidence type="ECO:0000256" key="11">
    <source>
        <dbReference type="SAM" id="Phobius"/>
    </source>
</evidence>
<evidence type="ECO:0000256" key="2">
    <source>
        <dbReference type="ARBA" id="ARBA00022553"/>
    </source>
</evidence>
<keyword evidence="7" id="KW-0067">ATP-binding</keyword>
<dbReference type="GO" id="GO:0016020">
    <property type="term" value="C:membrane"/>
    <property type="evidence" value="ECO:0007669"/>
    <property type="project" value="UniProtKB-SubCell"/>
</dbReference>
<evidence type="ECO:0000313" key="13">
    <source>
        <dbReference type="EMBL" id="KGJ69988.1"/>
    </source>
</evidence>
<dbReference type="Gene3D" id="1.20.120.620">
    <property type="entry name" value="Backbone structure of the membrane domain of e. Coli histidine kinase receptor kdpd"/>
    <property type="match status" value="1"/>
</dbReference>
<dbReference type="InterPro" id="IPR025201">
    <property type="entry name" value="KdpD_TM"/>
</dbReference>
<dbReference type="AlphaFoldDB" id="A0A837CLX2"/>
<feature type="domain" description="Sensor protein KdpD transmembrane" evidence="12">
    <location>
        <begin position="81"/>
        <end position="174"/>
    </location>
</feature>
<dbReference type="GO" id="GO:0000160">
    <property type="term" value="P:phosphorelay signal transduction system"/>
    <property type="evidence" value="ECO:0007669"/>
    <property type="project" value="UniProtKB-KW"/>
</dbReference>
<comment type="subcellular location">
    <subcellularLocation>
        <location evidence="1">Membrane</location>
        <topology evidence="1">Multi-pass membrane protein</topology>
    </subcellularLocation>
</comment>
<evidence type="ECO:0000256" key="9">
    <source>
        <dbReference type="ARBA" id="ARBA00023012"/>
    </source>
</evidence>
<evidence type="ECO:0000256" key="8">
    <source>
        <dbReference type="ARBA" id="ARBA00022989"/>
    </source>
</evidence>
<feature type="transmembrane region" description="Helical" evidence="11">
    <location>
        <begin position="76"/>
        <end position="95"/>
    </location>
</feature>
<keyword evidence="2" id="KW-0597">Phosphoprotein</keyword>
<reference evidence="13 14" key="1">
    <citation type="journal article" date="2014" name="BMC Genomics">
        <title>Comparative genomics of Bradyrhizobium japonicum CPAC 15 and Bradyrhizobium diazoefficiens CPAC 7: elite model strains for understanding symbiotic performance with soybean.</title>
        <authorList>
            <person name="Siqueira A.F."/>
            <person name="Ormeno-Orrillo E."/>
            <person name="Souza R.C."/>
            <person name="Rodrigues E.P."/>
            <person name="Almeida L.G."/>
            <person name="Barcellos F.G."/>
            <person name="Batista J.S."/>
            <person name="Nakatami A.S."/>
            <person name="Martinez-Romero E."/>
            <person name="Vasconcelos A.T."/>
            <person name="Hungria M."/>
        </authorList>
    </citation>
    <scope>NUCLEOTIDE SEQUENCE [LARGE SCALE GENOMIC DNA]</scope>
    <source>
        <strain evidence="13 14">SEMIA 5080</strain>
    </source>
</reference>
<evidence type="ECO:0000256" key="3">
    <source>
        <dbReference type="ARBA" id="ARBA00022679"/>
    </source>
</evidence>
<evidence type="ECO:0000256" key="4">
    <source>
        <dbReference type="ARBA" id="ARBA00022692"/>
    </source>
</evidence>
<keyword evidence="8 11" id="KW-1133">Transmembrane helix</keyword>
<proteinExistence type="predicted"/>
<keyword evidence="9" id="KW-0902">Two-component regulatory system</keyword>
<organism evidence="13 14">
    <name type="scientific">Bradyrhizobium diazoefficiens SEMIA 5080</name>
    <dbReference type="NCBI Taxonomy" id="754504"/>
    <lineage>
        <taxon>Bacteria</taxon>
        <taxon>Pseudomonadati</taxon>
        <taxon>Pseudomonadota</taxon>
        <taxon>Alphaproteobacteria</taxon>
        <taxon>Hyphomicrobiales</taxon>
        <taxon>Nitrobacteraceae</taxon>
        <taxon>Bradyrhizobium</taxon>
    </lineage>
</organism>
<keyword evidence="6" id="KW-0418">Kinase</keyword>
<evidence type="ECO:0000256" key="7">
    <source>
        <dbReference type="ARBA" id="ARBA00022840"/>
    </source>
</evidence>
<feature type="transmembrane region" description="Helical" evidence="11">
    <location>
        <begin position="102"/>
        <end position="131"/>
    </location>
</feature>
<evidence type="ECO:0000259" key="12">
    <source>
        <dbReference type="Pfam" id="PF13493"/>
    </source>
</evidence>
<dbReference type="EMBL" id="ADOU02000004">
    <property type="protein sequence ID" value="KGJ69988.1"/>
    <property type="molecule type" value="Genomic_DNA"/>
</dbReference>